<sequence>MIPLMLCAILLGCSKDTSRLPADIGKGAAGFLTEIKGNRVLIGETIYSLTEQTKIQTENGKKWNVKDLKIGLKIKPWYAGGVKESYPMQADARFLMILTDEASSKETEIVRKAIKGVQKSENERFIIRNIEHLAGQNVYRLEMMSRSVLDTSFTITIDEETYEVFYQ</sequence>
<dbReference type="AlphaFoldDB" id="A0A372LA80"/>
<proteinExistence type="predicted"/>
<comment type="caution">
    <text evidence="1">The sequence shown here is derived from an EMBL/GenBank/DDBJ whole genome shotgun (WGS) entry which is preliminary data.</text>
</comment>
<protein>
    <submittedName>
        <fullName evidence="1">DUF3221 domain-containing protein</fullName>
    </submittedName>
</protein>
<dbReference type="Pfam" id="PF11518">
    <property type="entry name" value="DUF3221"/>
    <property type="match status" value="1"/>
</dbReference>
<organism evidence="1 2">
    <name type="scientific">Peribacillus saganii</name>
    <dbReference type="NCBI Taxonomy" id="2303992"/>
    <lineage>
        <taxon>Bacteria</taxon>
        <taxon>Bacillati</taxon>
        <taxon>Bacillota</taxon>
        <taxon>Bacilli</taxon>
        <taxon>Bacillales</taxon>
        <taxon>Bacillaceae</taxon>
        <taxon>Peribacillus</taxon>
    </lineage>
</organism>
<keyword evidence="2" id="KW-1185">Reference proteome</keyword>
<dbReference type="InterPro" id="IPR021598">
    <property type="entry name" value="DUF3221"/>
</dbReference>
<reference evidence="1 2" key="1">
    <citation type="submission" date="2018-08" db="EMBL/GenBank/DDBJ databases">
        <title>Bacillus chawlae sp. nov., Bacillus glennii sp. nov., and Bacillus saganii sp. nov. Isolated from the Vehicle Assembly Building at Kennedy Space Center where the Viking Spacecraft were Assembled.</title>
        <authorList>
            <person name="Seuylemezian A."/>
            <person name="Vaishampayan P."/>
        </authorList>
    </citation>
    <scope>NUCLEOTIDE SEQUENCE [LARGE SCALE GENOMIC DNA]</scope>
    <source>
        <strain evidence="1 2">V47-23a</strain>
    </source>
</reference>
<dbReference type="EMBL" id="QVTE01000077">
    <property type="protein sequence ID" value="RFU62306.1"/>
    <property type="molecule type" value="Genomic_DNA"/>
</dbReference>
<evidence type="ECO:0000313" key="1">
    <source>
        <dbReference type="EMBL" id="RFU62306.1"/>
    </source>
</evidence>
<gene>
    <name evidence="1" type="ORF">D0469_20605</name>
</gene>
<dbReference type="Proteomes" id="UP000264541">
    <property type="component" value="Unassembled WGS sequence"/>
</dbReference>
<name>A0A372LA80_9BACI</name>
<accession>A0A372LA80</accession>
<evidence type="ECO:0000313" key="2">
    <source>
        <dbReference type="Proteomes" id="UP000264541"/>
    </source>
</evidence>